<evidence type="ECO:0008006" key="3">
    <source>
        <dbReference type="Google" id="ProtNLM"/>
    </source>
</evidence>
<evidence type="ECO:0000313" key="2">
    <source>
        <dbReference type="Proteomes" id="UP000004200"/>
    </source>
</evidence>
<organism evidence="1 2">
    <name type="scientific">Thiorhodococcus drewsii AZ1</name>
    <dbReference type="NCBI Taxonomy" id="765913"/>
    <lineage>
        <taxon>Bacteria</taxon>
        <taxon>Pseudomonadati</taxon>
        <taxon>Pseudomonadota</taxon>
        <taxon>Gammaproteobacteria</taxon>
        <taxon>Chromatiales</taxon>
        <taxon>Chromatiaceae</taxon>
        <taxon>Thiorhodococcus</taxon>
    </lineage>
</organism>
<dbReference type="Proteomes" id="UP000004200">
    <property type="component" value="Unassembled WGS sequence"/>
</dbReference>
<reference evidence="1 2" key="1">
    <citation type="submission" date="2011-06" db="EMBL/GenBank/DDBJ databases">
        <title>The draft genome of Thiorhodococcus drewsii AZ1.</title>
        <authorList>
            <consortium name="US DOE Joint Genome Institute (JGI-PGF)"/>
            <person name="Lucas S."/>
            <person name="Han J."/>
            <person name="Lapidus A."/>
            <person name="Cheng J.-F."/>
            <person name="Goodwin L."/>
            <person name="Pitluck S."/>
            <person name="Peters L."/>
            <person name="Land M.L."/>
            <person name="Hauser L."/>
            <person name="Vogl K."/>
            <person name="Liu Z."/>
            <person name="Imhoff J."/>
            <person name="Thiel V."/>
            <person name="Frigaard N.-U."/>
            <person name="Bryant D.A."/>
            <person name="Woyke T.J."/>
        </authorList>
    </citation>
    <scope>NUCLEOTIDE SEQUENCE [LARGE SCALE GENOMIC DNA]</scope>
    <source>
        <strain evidence="1 2">AZ1</strain>
    </source>
</reference>
<dbReference type="eggNOG" id="ENOG50342UZ">
    <property type="taxonomic scope" value="Bacteria"/>
</dbReference>
<accession>G2E8I0</accession>
<dbReference type="STRING" id="765913.ThidrDRAFT_4594"/>
<gene>
    <name evidence="1" type="ORF">ThidrDRAFT_4594</name>
</gene>
<name>G2E8I0_9GAMM</name>
<dbReference type="EMBL" id="AFWT01000082">
    <property type="protein sequence ID" value="EGV27595.1"/>
    <property type="molecule type" value="Genomic_DNA"/>
</dbReference>
<evidence type="ECO:0000313" key="1">
    <source>
        <dbReference type="EMBL" id="EGV27595.1"/>
    </source>
</evidence>
<proteinExistence type="predicted"/>
<dbReference type="AlphaFoldDB" id="G2E8I0"/>
<protein>
    <recommendedName>
        <fullName evidence="3">Sulfotransferase family protein</fullName>
    </recommendedName>
</protein>
<keyword evidence="2" id="KW-1185">Reference proteome</keyword>
<sequence>MSRTILIHIGKCGGSTCRLAIRDSAVRIDRVVHLRQPTVEIAARYVIIARAPIARALSAFNWRHQLVNSDARQAARFPGERAILNHYGKLGALAEQLYFQDGTDNALAQGNFRSIHHLGESIAFYLDPLLAQIGPGQMDGVVMQETLEADLTRLFGITTSLRERAHCSATPPGMLALSKRARVNLRRFLARDFACLETLRDWG</sequence>
<comment type="caution">
    <text evidence="1">The sequence shown here is derived from an EMBL/GenBank/DDBJ whole genome shotgun (WGS) entry which is preliminary data.</text>
</comment>